<comment type="caution">
    <text evidence="6">The sequence shown here is derived from an EMBL/GenBank/DDBJ whole genome shotgun (WGS) entry which is preliminary data.</text>
</comment>
<dbReference type="PANTHER" id="PTHR30146:SF138">
    <property type="entry name" value="TRANSCRIPTIONAL REGULATORY PROTEIN"/>
    <property type="match status" value="1"/>
</dbReference>
<dbReference type="Proteomes" id="UP000647241">
    <property type="component" value="Unassembled WGS sequence"/>
</dbReference>
<dbReference type="SUPFAM" id="SSF53822">
    <property type="entry name" value="Periplasmic binding protein-like I"/>
    <property type="match status" value="1"/>
</dbReference>
<dbReference type="GO" id="GO:0003700">
    <property type="term" value="F:DNA-binding transcription factor activity"/>
    <property type="evidence" value="ECO:0007669"/>
    <property type="project" value="TreeGrafter"/>
</dbReference>
<dbReference type="InterPro" id="IPR028082">
    <property type="entry name" value="Peripla_BP_I"/>
</dbReference>
<reference evidence="6" key="1">
    <citation type="journal article" date="2014" name="Int. J. Syst. Evol. Microbiol.">
        <title>Complete genome sequence of Corynebacterium casei LMG S-19264T (=DSM 44701T), isolated from a smear-ripened cheese.</title>
        <authorList>
            <consortium name="US DOE Joint Genome Institute (JGI-PGF)"/>
            <person name="Walter F."/>
            <person name="Albersmeier A."/>
            <person name="Kalinowski J."/>
            <person name="Ruckert C."/>
        </authorList>
    </citation>
    <scope>NUCLEOTIDE SEQUENCE</scope>
    <source>
        <strain evidence="6">CGMCC 1.12997</strain>
    </source>
</reference>
<dbReference type="PROSITE" id="PS00356">
    <property type="entry name" value="HTH_LACI_1"/>
    <property type="match status" value="1"/>
</dbReference>
<name>A0A917LXR2_9BACT</name>
<evidence type="ECO:0000256" key="3">
    <source>
        <dbReference type="ARBA" id="ARBA00023163"/>
    </source>
</evidence>
<reference evidence="6" key="2">
    <citation type="submission" date="2020-09" db="EMBL/GenBank/DDBJ databases">
        <authorList>
            <person name="Sun Q."/>
            <person name="Zhou Y."/>
        </authorList>
    </citation>
    <scope>NUCLEOTIDE SEQUENCE</scope>
    <source>
        <strain evidence="6">CGMCC 1.12997</strain>
    </source>
</reference>
<dbReference type="Pfam" id="PF13377">
    <property type="entry name" value="Peripla_BP_3"/>
    <property type="match status" value="1"/>
</dbReference>
<evidence type="ECO:0000313" key="6">
    <source>
        <dbReference type="EMBL" id="GGG62746.1"/>
    </source>
</evidence>
<dbReference type="InterPro" id="IPR046335">
    <property type="entry name" value="LacI/GalR-like_sensor"/>
</dbReference>
<keyword evidence="1" id="KW-0805">Transcription regulation</keyword>
<dbReference type="Gene3D" id="3.40.50.2300">
    <property type="match status" value="2"/>
</dbReference>
<dbReference type="Pfam" id="PF00356">
    <property type="entry name" value="LacI"/>
    <property type="match status" value="1"/>
</dbReference>
<dbReference type="SUPFAM" id="SSF47413">
    <property type="entry name" value="lambda repressor-like DNA-binding domains"/>
    <property type="match status" value="1"/>
</dbReference>
<feature type="region of interest" description="Disordered" evidence="4">
    <location>
        <begin position="1"/>
        <end position="25"/>
    </location>
</feature>
<dbReference type="PROSITE" id="PS50932">
    <property type="entry name" value="HTH_LACI_2"/>
    <property type="match status" value="1"/>
</dbReference>
<evidence type="ECO:0000313" key="7">
    <source>
        <dbReference type="Proteomes" id="UP000647241"/>
    </source>
</evidence>
<keyword evidence="7" id="KW-1185">Reference proteome</keyword>
<gene>
    <name evidence="6" type="primary">rbsR</name>
    <name evidence="6" type="ORF">GCM10011585_00220</name>
</gene>
<feature type="domain" description="HTH lacI-type" evidence="5">
    <location>
        <begin position="24"/>
        <end position="78"/>
    </location>
</feature>
<dbReference type="PANTHER" id="PTHR30146">
    <property type="entry name" value="LACI-RELATED TRANSCRIPTIONAL REPRESSOR"/>
    <property type="match status" value="1"/>
</dbReference>
<dbReference type="SMART" id="SM00354">
    <property type="entry name" value="HTH_LACI"/>
    <property type="match status" value="1"/>
</dbReference>
<dbReference type="RefSeq" id="WP_263369007.1">
    <property type="nucleotide sequence ID" value="NZ_JAGSYJ010000001.1"/>
</dbReference>
<organism evidence="6 7">
    <name type="scientific">Edaphobacter dinghuensis</name>
    <dbReference type="NCBI Taxonomy" id="1560005"/>
    <lineage>
        <taxon>Bacteria</taxon>
        <taxon>Pseudomonadati</taxon>
        <taxon>Acidobacteriota</taxon>
        <taxon>Terriglobia</taxon>
        <taxon>Terriglobales</taxon>
        <taxon>Acidobacteriaceae</taxon>
        <taxon>Edaphobacter</taxon>
    </lineage>
</organism>
<sequence length="368" mass="39639">MKMKSAKTPNLSLPKGATSHRKRPKIQDVATLASVSLGTVSAVLNGNGRISAATRNRVRTAIASLGYHPDLYASNLARKSTQVIGLVVSNLQNPFFAETAQAMEEEAGRHNHQISLMATNFSPERQRAAVERLLGARIAGIAVITSEHDQDARKLVLASGIPSVFLDVDKPIRNSATISVDSRGGMQAAVEHLIKLGHRDLLFVRNSEKENGTVLLSHKLRDEGFATAVRAYNSLGLNTNTVDISGPGADAGQRAIASAIGRVRFTGIVTVTDTVAMGVYRGLQARKLRIPQDVSVVGFDDAYFCRFLNPPLTTVSISREELSRMAVEALLQPQLPSGRGRSFNLGTHLIVRESTATPNTKSRTMRAG</sequence>
<dbReference type="EMBL" id="BMGT01000001">
    <property type="protein sequence ID" value="GGG62746.1"/>
    <property type="molecule type" value="Genomic_DNA"/>
</dbReference>
<dbReference type="Gene3D" id="1.10.260.40">
    <property type="entry name" value="lambda repressor-like DNA-binding domains"/>
    <property type="match status" value="1"/>
</dbReference>
<keyword evidence="3" id="KW-0804">Transcription</keyword>
<dbReference type="InterPro" id="IPR010982">
    <property type="entry name" value="Lambda_DNA-bd_dom_sf"/>
</dbReference>
<dbReference type="CDD" id="cd06267">
    <property type="entry name" value="PBP1_LacI_sugar_binding-like"/>
    <property type="match status" value="1"/>
</dbReference>
<proteinExistence type="predicted"/>
<evidence type="ECO:0000256" key="1">
    <source>
        <dbReference type="ARBA" id="ARBA00023015"/>
    </source>
</evidence>
<dbReference type="InterPro" id="IPR000843">
    <property type="entry name" value="HTH_LacI"/>
</dbReference>
<dbReference type="CDD" id="cd01392">
    <property type="entry name" value="HTH_LacI"/>
    <property type="match status" value="1"/>
</dbReference>
<evidence type="ECO:0000259" key="5">
    <source>
        <dbReference type="PROSITE" id="PS50932"/>
    </source>
</evidence>
<dbReference type="AlphaFoldDB" id="A0A917LXR2"/>
<dbReference type="GO" id="GO:0000976">
    <property type="term" value="F:transcription cis-regulatory region binding"/>
    <property type="evidence" value="ECO:0007669"/>
    <property type="project" value="TreeGrafter"/>
</dbReference>
<keyword evidence="2" id="KW-0238">DNA-binding</keyword>
<protein>
    <submittedName>
        <fullName evidence="6">LacI family transcriptional regulator</fullName>
    </submittedName>
</protein>
<evidence type="ECO:0000256" key="2">
    <source>
        <dbReference type="ARBA" id="ARBA00023125"/>
    </source>
</evidence>
<evidence type="ECO:0000256" key="4">
    <source>
        <dbReference type="SAM" id="MobiDB-lite"/>
    </source>
</evidence>
<accession>A0A917LXR2</accession>